<gene>
    <name evidence="5" type="ordered locus">HRM2_17600</name>
</gene>
<accession>C0QB65</accession>
<dbReference type="Pfam" id="PF00005">
    <property type="entry name" value="ABC_tran"/>
    <property type="match status" value="1"/>
</dbReference>
<dbReference type="InterPro" id="IPR027417">
    <property type="entry name" value="P-loop_NTPase"/>
</dbReference>
<keyword evidence="1" id="KW-0813">Transport</keyword>
<evidence type="ECO:0000313" key="6">
    <source>
        <dbReference type="Proteomes" id="UP000000442"/>
    </source>
</evidence>
<proteinExistence type="predicted"/>
<dbReference type="PANTHER" id="PTHR43423">
    <property type="entry name" value="ABC TRANSPORTER I FAMILY MEMBER 17"/>
    <property type="match status" value="1"/>
</dbReference>
<evidence type="ECO:0000256" key="3">
    <source>
        <dbReference type="ARBA" id="ARBA00022840"/>
    </source>
</evidence>
<evidence type="ECO:0000313" key="5">
    <source>
        <dbReference type="EMBL" id="ACN14864.1"/>
    </source>
</evidence>
<organism evidence="5 6">
    <name type="scientific">Desulforapulum autotrophicum (strain ATCC 43914 / DSM 3382 / VKM B-1955 / HRM2)</name>
    <name type="common">Desulfobacterium autotrophicum</name>
    <dbReference type="NCBI Taxonomy" id="177437"/>
    <lineage>
        <taxon>Bacteria</taxon>
        <taxon>Pseudomonadati</taxon>
        <taxon>Thermodesulfobacteriota</taxon>
        <taxon>Desulfobacteria</taxon>
        <taxon>Desulfobacterales</taxon>
        <taxon>Desulfobacteraceae</taxon>
        <taxon>Desulforapulum</taxon>
    </lineage>
</organism>
<dbReference type="SUPFAM" id="SSF50331">
    <property type="entry name" value="MOP-like"/>
    <property type="match status" value="1"/>
</dbReference>
<dbReference type="GO" id="GO:0005524">
    <property type="term" value="F:ATP binding"/>
    <property type="evidence" value="ECO:0007669"/>
    <property type="project" value="UniProtKB-KW"/>
</dbReference>
<dbReference type="AlphaFoldDB" id="C0QB65"/>
<dbReference type="Gene3D" id="3.40.50.300">
    <property type="entry name" value="P-loop containing nucleotide triphosphate hydrolases"/>
    <property type="match status" value="1"/>
</dbReference>
<dbReference type="GO" id="GO:0016887">
    <property type="term" value="F:ATP hydrolysis activity"/>
    <property type="evidence" value="ECO:0007669"/>
    <property type="project" value="InterPro"/>
</dbReference>
<dbReference type="PANTHER" id="PTHR43423:SF1">
    <property type="entry name" value="ABC TRANSPORTER I FAMILY MEMBER 17"/>
    <property type="match status" value="1"/>
</dbReference>
<reference evidence="5 6" key="1">
    <citation type="journal article" date="2009" name="Environ. Microbiol.">
        <title>Genome sequence of Desulfobacterium autotrophicum HRM2, a marine sulfate reducer oxidizing organic carbon completely to carbon dioxide.</title>
        <authorList>
            <person name="Strittmatter A.W."/>
            <person name="Liesegang H."/>
            <person name="Rabus R."/>
            <person name="Decker I."/>
            <person name="Amann J."/>
            <person name="Andres S."/>
            <person name="Henne A."/>
            <person name="Fricke W.F."/>
            <person name="Martinez-Arias R."/>
            <person name="Bartels D."/>
            <person name="Goesmann A."/>
            <person name="Krause L."/>
            <person name="Puehler A."/>
            <person name="Klenk H.P."/>
            <person name="Richter M."/>
            <person name="Schuler M."/>
            <person name="Gloeckner F.O."/>
            <person name="Meyerdierks A."/>
            <person name="Gottschalk G."/>
            <person name="Amann R."/>
        </authorList>
    </citation>
    <scope>NUCLEOTIDE SEQUENCE [LARGE SCALE GENOMIC DNA]</scope>
    <source>
        <strain evidence="6">ATCC 43914 / DSM 3382 / HRM2</strain>
    </source>
</reference>
<dbReference type="STRING" id="177437.HRM2_17600"/>
<dbReference type="InterPro" id="IPR003439">
    <property type="entry name" value="ABC_transporter-like_ATP-bd"/>
</dbReference>
<evidence type="ECO:0000259" key="4">
    <source>
        <dbReference type="PROSITE" id="PS50893"/>
    </source>
</evidence>
<feature type="domain" description="ABC transporter" evidence="4">
    <location>
        <begin position="7"/>
        <end position="238"/>
    </location>
</feature>
<dbReference type="Proteomes" id="UP000000442">
    <property type="component" value="Chromosome"/>
</dbReference>
<dbReference type="eggNOG" id="COG3839">
    <property type="taxonomic scope" value="Bacteria"/>
</dbReference>
<evidence type="ECO:0000256" key="2">
    <source>
        <dbReference type="ARBA" id="ARBA00022741"/>
    </source>
</evidence>
<keyword evidence="6" id="KW-1185">Reference proteome</keyword>
<dbReference type="SMART" id="SM00382">
    <property type="entry name" value="AAA"/>
    <property type="match status" value="1"/>
</dbReference>
<dbReference type="SUPFAM" id="SSF52540">
    <property type="entry name" value="P-loop containing nucleoside triphosphate hydrolases"/>
    <property type="match status" value="1"/>
</dbReference>
<dbReference type="OrthoDB" id="9809450at2"/>
<evidence type="ECO:0000256" key="1">
    <source>
        <dbReference type="ARBA" id="ARBA00022448"/>
    </source>
</evidence>
<dbReference type="KEGG" id="dat:HRM2_17600"/>
<dbReference type="PROSITE" id="PS50893">
    <property type="entry name" value="ABC_TRANSPORTER_2"/>
    <property type="match status" value="1"/>
</dbReference>
<protein>
    <submittedName>
        <fullName evidence="5">HTH-type transcriptional regulator</fullName>
    </submittedName>
</protein>
<dbReference type="RefSeq" id="WP_015903650.1">
    <property type="nucleotide sequence ID" value="NC_012108.1"/>
</dbReference>
<dbReference type="HOGENOM" id="CLU_000604_1_1_7"/>
<keyword evidence="2" id="KW-0547">Nucleotide-binding</keyword>
<sequence>MQPALEYRFKQVAHYYGTHRALEIKSLDIAKGSITGLAGPNGSGKSTLLKLMTFAEQPTRGEILFNGKQGQLFSPNVRFKISLLTQKPYLLKRTVYDNTAYGLKIRGTRDNLKAKVSDALLKVGLTFDGFAQRQWHELSGGEAQRVALAARLALRPQVLLLDEPTASVDLESAQLIRQAAFAARNEWGTTLVIASHDRQWLDEISETTLHLFNGKIMKPGIHTMVTGPWTRQNNGLFSTPLGNGQLFIAPVPPEKDALGLIDNLDIHVEVERPANSPKTPDHCDPINGSGFTNRLKGIVTHLMLDQKASRIAVTIQVGDFIFTPRLDREMVASLALYPGSHVIISVDSNHLTWL</sequence>
<keyword evidence="3" id="KW-0067">ATP-binding</keyword>
<dbReference type="InterPro" id="IPR003593">
    <property type="entry name" value="AAA+_ATPase"/>
</dbReference>
<name>C0QB65_DESAH</name>
<dbReference type="InterPro" id="IPR008995">
    <property type="entry name" value="Mo/tungstate-bd_C_term_dom"/>
</dbReference>
<dbReference type="EMBL" id="CP001087">
    <property type="protein sequence ID" value="ACN14864.1"/>
    <property type="molecule type" value="Genomic_DNA"/>
</dbReference>